<dbReference type="AlphaFoldDB" id="A0A2M9YP59"/>
<keyword evidence="1" id="KW-1133">Transmembrane helix</keyword>
<evidence type="ECO:0000313" key="3">
    <source>
        <dbReference type="EMBL" id="PJZ63880.1"/>
    </source>
</evidence>
<protein>
    <submittedName>
        <fullName evidence="2">Uncharacterized protein</fullName>
    </submittedName>
</protein>
<name>A0A2M9YP59_9LEPT</name>
<dbReference type="EMBL" id="NPDV01000008">
    <property type="protein sequence ID" value="PJZ53312.1"/>
    <property type="molecule type" value="Genomic_DNA"/>
</dbReference>
<keyword evidence="4" id="KW-1185">Reference proteome</keyword>
<sequence length="153" mass="16991">MKVPIDLSSITLVFSGYNFLILALRFFDWMNRICTNITVQIWILLSAWMDPFDSLFQLETSDFRRVLGNGRITLSHLGFGLCSSGALSGIARFGSAIRPILQLCRKPIAKLNLALRVCVFSSLVSTLPRVNVFASRLLAISLSTGRSSGRSIY</sequence>
<dbReference type="Proteomes" id="UP000232188">
    <property type="component" value="Unassembled WGS sequence"/>
</dbReference>
<dbReference type="EMBL" id="NPDU01000001">
    <property type="protein sequence ID" value="PJZ63880.1"/>
    <property type="molecule type" value="Genomic_DNA"/>
</dbReference>
<keyword evidence="1" id="KW-0472">Membrane</keyword>
<dbReference type="RefSeq" id="WP_100785786.1">
    <property type="nucleotide sequence ID" value="NZ_NPDU01000001.1"/>
</dbReference>
<proteinExistence type="predicted"/>
<evidence type="ECO:0000313" key="2">
    <source>
        <dbReference type="EMBL" id="PJZ53312.1"/>
    </source>
</evidence>
<reference evidence="4 5" key="1">
    <citation type="submission" date="2017-07" db="EMBL/GenBank/DDBJ databases">
        <title>Leptospira spp. isolated from tropical soils.</title>
        <authorList>
            <person name="Thibeaux R."/>
            <person name="Iraola G."/>
            <person name="Ferres I."/>
            <person name="Bierque E."/>
            <person name="Girault D."/>
            <person name="Soupe-Gilbert M.-E."/>
            <person name="Picardeau M."/>
            <person name="Goarant C."/>
        </authorList>
    </citation>
    <scope>NUCLEOTIDE SEQUENCE [LARGE SCALE GENOMIC DNA]</scope>
    <source>
        <strain evidence="2 5">FH2-B-C1</strain>
        <strain evidence="3 4">FH2-B-D1</strain>
    </source>
</reference>
<evidence type="ECO:0000256" key="1">
    <source>
        <dbReference type="SAM" id="Phobius"/>
    </source>
</evidence>
<keyword evidence="1" id="KW-0812">Transmembrane</keyword>
<comment type="caution">
    <text evidence="2">The sequence shown here is derived from an EMBL/GenBank/DDBJ whole genome shotgun (WGS) entry which is preliminary data.</text>
</comment>
<feature type="transmembrane region" description="Helical" evidence="1">
    <location>
        <begin position="6"/>
        <end position="26"/>
    </location>
</feature>
<organism evidence="2 5">
    <name type="scientific">Leptospira adleri</name>
    <dbReference type="NCBI Taxonomy" id="2023186"/>
    <lineage>
        <taxon>Bacteria</taxon>
        <taxon>Pseudomonadati</taxon>
        <taxon>Spirochaetota</taxon>
        <taxon>Spirochaetia</taxon>
        <taxon>Leptospirales</taxon>
        <taxon>Leptospiraceae</taxon>
        <taxon>Leptospira</taxon>
    </lineage>
</organism>
<evidence type="ECO:0000313" key="5">
    <source>
        <dbReference type="Proteomes" id="UP000232188"/>
    </source>
</evidence>
<accession>A0A2M9YP59</accession>
<evidence type="ECO:0000313" key="4">
    <source>
        <dbReference type="Proteomes" id="UP000232149"/>
    </source>
</evidence>
<dbReference type="Proteomes" id="UP000232149">
    <property type="component" value="Unassembled WGS sequence"/>
</dbReference>
<gene>
    <name evidence="3" type="ORF">CH376_00170</name>
    <name evidence="2" type="ORF">CH380_10940</name>
</gene>